<evidence type="ECO:0000313" key="2">
    <source>
        <dbReference type="EMBL" id="MFD2277783.1"/>
    </source>
</evidence>
<dbReference type="EMBL" id="JBHUJC010000046">
    <property type="protein sequence ID" value="MFD2277783.1"/>
    <property type="molecule type" value="Genomic_DNA"/>
</dbReference>
<comment type="caution">
    <text evidence="2">The sequence shown here is derived from an EMBL/GenBank/DDBJ whole genome shotgun (WGS) entry which is preliminary data.</text>
</comment>
<protein>
    <submittedName>
        <fullName evidence="2">Alpha/beta fold hydrolase</fullName>
    </submittedName>
</protein>
<dbReference type="GO" id="GO:0016787">
    <property type="term" value="F:hydrolase activity"/>
    <property type="evidence" value="ECO:0007669"/>
    <property type="project" value="UniProtKB-KW"/>
</dbReference>
<dbReference type="SUPFAM" id="SSF53474">
    <property type="entry name" value="alpha/beta-Hydrolases"/>
    <property type="match status" value="1"/>
</dbReference>
<sequence>MAAPTSFTSFDTTPFALSQWGNAQKPKMILIGIHGFCGASNDFTGLATQLTSQLETLCVYAYNLRGMGLDPVPSRIGDIDNPDYWIRDLQSLVLRLKLQHPQSKIICCGESLGALIALHTCAYFQKKFPCDGLVLLSPVVSLEHHISSLKLTIAHTIARISPTVRIPMQRLIGDQTVKVTQASDNHLAQSQTNPWHVSSFTLRSLSAIVGYIQSASQSLQQLTTPSLIIYGGKDFFTSPRDVETFIKHAPDSAKPASHYFPDAYHLLLYDTQASKIFQLIADWLELSYCQPARF</sequence>
<keyword evidence="2" id="KW-0378">Hydrolase</keyword>
<feature type="domain" description="Serine aminopeptidase S33" evidence="1">
    <location>
        <begin position="24"/>
        <end position="272"/>
    </location>
</feature>
<dbReference type="InterPro" id="IPR051044">
    <property type="entry name" value="MAG_DAG_Lipase"/>
</dbReference>
<dbReference type="InterPro" id="IPR029058">
    <property type="entry name" value="AB_hydrolase_fold"/>
</dbReference>
<dbReference type="Pfam" id="PF12146">
    <property type="entry name" value="Hydrolase_4"/>
    <property type="match status" value="1"/>
</dbReference>
<keyword evidence="3" id="KW-1185">Reference proteome</keyword>
<accession>A0ABW5E6S4</accession>
<dbReference type="InterPro" id="IPR022742">
    <property type="entry name" value="Hydrolase_4"/>
</dbReference>
<reference evidence="3" key="1">
    <citation type="journal article" date="2019" name="Int. J. Syst. Evol. Microbiol.">
        <title>The Global Catalogue of Microorganisms (GCM) 10K type strain sequencing project: providing services to taxonomists for standard genome sequencing and annotation.</title>
        <authorList>
            <consortium name="The Broad Institute Genomics Platform"/>
            <consortium name="The Broad Institute Genome Sequencing Center for Infectious Disease"/>
            <person name="Wu L."/>
            <person name="Ma J."/>
        </authorList>
    </citation>
    <scope>NUCLEOTIDE SEQUENCE [LARGE SCALE GENOMIC DNA]</scope>
    <source>
        <strain evidence="3">JCM 16545</strain>
    </source>
</reference>
<dbReference type="Gene3D" id="3.40.50.1820">
    <property type="entry name" value="alpha/beta hydrolase"/>
    <property type="match status" value="1"/>
</dbReference>
<evidence type="ECO:0000259" key="1">
    <source>
        <dbReference type="Pfam" id="PF12146"/>
    </source>
</evidence>
<proteinExistence type="predicted"/>
<name>A0ABW5E6S4_9BACT</name>
<organism evidence="2 3">
    <name type="scientific">Rubritalea spongiae</name>
    <dbReference type="NCBI Taxonomy" id="430797"/>
    <lineage>
        <taxon>Bacteria</taxon>
        <taxon>Pseudomonadati</taxon>
        <taxon>Verrucomicrobiota</taxon>
        <taxon>Verrucomicrobiia</taxon>
        <taxon>Verrucomicrobiales</taxon>
        <taxon>Rubritaleaceae</taxon>
        <taxon>Rubritalea</taxon>
    </lineage>
</organism>
<dbReference type="PANTHER" id="PTHR11614">
    <property type="entry name" value="PHOSPHOLIPASE-RELATED"/>
    <property type="match status" value="1"/>
</dbReference>
<evidence type="ECO:0000313" key="3">
    <source>
        <dbReference type="Proteomes" id="UP001597297"/>
    </source>
</evidence>
<dbReference type="RefSeq" id="WP_377093293.1">
    <property type="nucleotide sequence ID" value="NZ_JBHSJM010000001.1"/>
</dbReference>
<gene>
    <name evidence="2" type="ORF">ACFSQZ_15040</name>
</gene>
<dbReference type="Proteomes" id="UP001597297">
    <property type="component" value="Unassembled WGS sequence"/>
</dbReference>